<feature type="compositionally biased region" description="Low complexity" evidence="1">
    <location>
        <begin position="277"/>
        <end position="288"/>
    </location>
</feature>
<dbReference type="AlphaFoldDB" id="A0A427XJ30"/>
<dbReference type="InterPro" id="IPR050648">
    <property type="entry name" value="F-box_LRR-repeat"/>
</dbReference>
<organism evidence="3 4">
    <name type="scientific">Apiotrichum porosum</name>
    <dbReference type="NCBI Taxonomy" id="105984"/>
    <lineage>
        <taxon>Eukaryota</taxon>
        <taxon>Fungi</taxon>
        <taxon>Dikarya</taxon>
        <taxon>Basidiomycota</taxon>
        <taxon>Agaricomycotina</taxon>
        <taxon>Tremellomycetes</taxon>
        <taxon>Trichosporonales</taxon>
        <taxon>Trichosporonaceae</taxon>
        <taxon>Apiotrichum</taxon>
    </lineage>
</organism>
<dbReference type="InterPro" id="IPR001810">
    <property type="entry name" value="F-box_dom"/>
</dbReference>
<name>A0A427XJ30_9TREE</name>
<feature type="compositionally biased region" description="Polar residues" evidence="1">
    <location>
        <begin position="83"/>
        <end position="96"/>
    </location>
</feature>
<feature type="domain" description="F-box" evidence="2">
    <location>
        <begin position="394"/>
        <end position="455"/>
    </location>
</feature>
<dbReference type="RefSeq" id="XP_028473949.1">
    <property type="nucleotide sequence ID" value="XM_028617486.1"/>
</dbReference>
<dbReference type="Pfam" id="PF12937">
    <property type="entry name" value="F-box-like"/>
    <property type="match status" value="1"/>
</dbReference>
<dbReference type="InterPro" id="IPR006553">
    <property type="entry name" value="Leu-rich_rpt_Cys-con_subtyp"/>
</dbReference>
<feature type="compositionally biased region" description="Low complexity" evidence="1">
    <location>
        <begin position="191"/>
        <end position="218"/>
    </location>
</feature>
<dbReference type="PANTHER" id="PTHR13382">
    <property type="entry name" value="MITOCHONDRIAL ATP SYNTHASE COUPLING FACTOR B"/>
    <property type="match status" value="1"/>
</dbReference>
<evidence type="ECO:0000259" key="2">
    <source>
        <dbReference type="Pfam" id="PF12937"/>
    </source>
</evidence>
<sequence>MADIDDLDLPALSPSRPRSDTAWSEASDSPPLQTPQTPSILGVLAGKRPSYTFQSPWAGSLSSSSGHADPSGSSAWSAAPESYTGTSYTQSPKSTFRTRQASAPFFDLDESAAIDEDDGVTSSSLPLSLAGVATQHDAMDAGIRGIAPPHAAAASPALGSDVSALNPAAAPLESTSPALFAADSAQWPATSSFSPYSSTSSPSASASSSASGAGNATPRSLGAAVRRGIDRSKAPFRRRRATLDAGDQGSSAAQDDPPPSRFKSLITKQRTRNRAQSLSSTTSGSSASIPALASRAGSQAPSVQLAFTSLMSAQNDSSYLDDGSILPGEGSTLQRTVNARMHHRFTSQTPPFNVVLATAGLHSPSAPVGSDELVWGTLSYRAPVAKSVDHFGTKLPRELKVAVFKALLDTWMDEGGTGRWDGDNGGRRELIRLSRVSKEWRSLCFDGQLWATADFTPLAAVLHPGTVRQILSHSRPCIKDMSLRGLEAVTGWVLTGRELVDGPKIPLLSTAYSSLTSLDLRGCHTLSASDVIAVVQVSPNLKKLNVKGLRLSLHYVLRAVRQHVTALEELDVSRCWGLEFLDIEAFVVAMSRSQKNALQVLRIAGLTSTTGGHLLQHLASELPNLHTLDLLGCRWLGMSDIQDYITGLDDRESPLKHLVISSCTNLTAEAIELLVDRIPNITRFEAAGLEGVFYLDPPPTLARLVRSMPLLERLDLDATGRYGGVCDRLLDELIPGACSGSPLTESRLVELRIGSAKNITPAALLRLVNALPKLARLEADGTETGNAVLRAFLSRSRAPAAISLVDCHRLTHEAYTQLAARTRARAGWDGYTAACFAYSPDEVRVRPVLKTFWAWRGTTPPRIWREAREAGEATVDDGGASGGSRGKGVSRGRDGNGNGGSGRGGAWWRGDDVDEMERGACMIM</sequence>
<dbReference type="Gene3D" id="3.80.10.10">
    <property type="entry name" value="Ribonuclease Inhibitor"/>
    <property type="match status" value="1"/>
</dbReference>
<dbReference type="OrthoDB" id="550575at2759"/>
<feature type="compositionally biased region" description="Low complexity" evidence="1">
    <location>
        <begin position="55"/>
        <end position="75"/>
    </location>
</feature>
<dbReference type="SMART" id="SM00367">
    <property type="entry name" value="LRR_CC"/>
    <property type="match status" value="4"/>
</dbReference>
<feature type="compositionally biased region" description="Gly residues" evidence="1">
    <location>
        <begin position="895"/>
        <end position="907"/>
    </location>
</feature>
<evidence type="ECO:0000313" key="3">
    <source>
        <dbReference type="EMBL" id="RSH78802.1"/>
    </source>
</evidence>
<evidence type="ECO:0000256" key="1">
    <source>
        <dbReference type="SAM" id="MobiDB-lite"/>
    </source>
</evidence>
<dbReference type="STRING" id="105984.A0A427XJ30"/>
<dbReference type="InterPro" id="IPR036047">
    <property type="entry name" value="F-box-like_dom_sf"/>
</dbReference>
<dbReference type="SUPFAM" id="SSF81383">
    <property type="entry name" value="F-box domain"/>
    <property type="match status" value="1"/>
</dbReference>
<feature type="region of interest" description="Disordered" evidence="1">
    <location>
        <begin position="870"/>
        <end position="910"/>
    </location>
</feature>
<protein>
    <recommendedName>
        <fullName evidence="2">F-box domain-containing protein</fullName>
    </recommendedName>
</protein>
<dbReference type="Proteomes" id="UP000279236">
    <property type="component" value="Unassembled WGS sequence"/>
</dbReference>
<dbReference type="Gene3D" id="1.20.1280.50">
    <property type="match status" value="1"/>
</dbReference>
<comment type="caution">
    <text evidence="3">The sequence shown here is derived from an EMBL/GenBank/DDBJ whole genome shotgun (WGS) entry which is preliminary data.</text>
</comment>
<evidence type="ECO:0000313" key="4">
    <source>
        <dbReference type="Proteomes" id="UP000279236"/>
    </source>
</evidence>
<keyword evidence="4" id="KW-1185">Reference proteome</keyword>
<dbReference type="InterPro" id="IPR032675">
    <property type="entry name" value="LRR_dom_sf"/>
</dbReference>
<dbReference type="EMBL" id="RSCE01000011">
    <property type="protein sequence ID" value="RSH78802.1"/>
    <property type="molecule type" value="Genomic_DNA"/>
</dbReference>
<feature type="region of interest" description="Disordered" evidence="1">
    <location>
        <begin position="191"/>
        <end position="293"/>
    </location>
</feature>
<accession>A0A427XJ30</accession>
<dbReference type="GO" id="GO:0005737">
    <property type="term" value="C:cytoplasm"/>
    <property type="evidence" value="ECO:0007669"/>
    <property type="project" value="TreeGrafter"/>
</dbReference>
<dbReference type="GeneID" id="39586254"/>
<gene>
    <name evidence="3" type="ORF">EHS24_001711</name>
</gene>
<proteinExistence type="predicted"/>
<reference evidence="3 4" key="1">
    <citation type="submission" date="2018-11" db="EMBL/GenBank/DDBJ databases">
        <title>Genome sequence of Apiotrichum porosum DSM 27194.</title>
        <authorList>
            <person name="Aliyu H."/>
            <person name="Gorte O."/>
            <person name="Ochsenreither K."/>
        </authorList>
    </citation>
    <scope>NUCLEOTIDE SEQUENCE [LARGE SCALE GENOMIC DNA]</scope>
    <source>
        <strain evidence="3 4">DSM 27194</strain>
    </source>
</reference>
<dbReference type="SUPFAM" id="SSF52047">
    <property type="entry name" value="RNI-like"/>
    <property type="match status" value="1"/>
</dbReference>
<feature type="region of interest" description="Disordered" evidence="1">
    <location>
        <begin position="1"/>
        <end position="96"/>
    </location>
</feature>
<feature type="compositionally biased region" description="Polar residues" evidence="1">
    <location>
        <begin position="21"/>
        <end position="39"/>
    </location>
</feature>